<gene>
    <name evidence="2" type="ORF">OE88DRAFT_1614951</name>
</gene>
<dbReference type="PANTHER" id="PTHR12496">
    <property type="entry name" value="CGI-41 METHYLTRANSFERASE"/>
    <property type="match status" value="1"/>
</dbReference>
<dbReference type="STRING" id="5364.A0A5C3MV03"/>
<feature type="non-terminal residue" evidence="2">
    <location>
        <position position="352"/>
    </location>
</feature>
<dbReference type="PANTHER" id="PTHR12496:SF0">
    <property type="entry name" value="METHYLTRANSFERASE DOMAIN-CONTAINING PROTEIN"/>
    <property type="match status" value="1"/>
</dbReference>
<name>A0A5C3MV03_9AGAM</name>
<dbReference type="InterPro" id="IPR025714">
    <property type="entry name" value="Methyltranfer_dom"/>
</dbReference>
<sequence length="352" mass="37818">GMSPKKNHEVTQMITYIRGLLSSLPGVHHVVDVGSGQGYLSRALRDTLHLHVLAIDGDGAQTQGAERRAAKVQKGKAHEHAGAGSLTHKTVRITPDTLKSAVDEWTAGQGAVPVLVVALHACGSLTPDIVRCCLAQRRENWTLAGAVLVGCCYNLIVPSDCDPPPYTEDSSRPCTLHDLVLTEHHVQLAAQVPSQWTRTEEALRAAELAMNKVVWRALLGRWVGLTSRAREGAGVKPPSDTAEPRARVRLGKLGKAAYADWATFLRVASERTGVAFPGAASRDPDLALRRRLEVVYVMRCLLGPVVESLVLLDRMVWVQEGLGGGGMEVGLVNLFDQGTGSGRNVAIVIAPR</sequence>
<dbReference type="OrthoDB" id="10258156at2759"/>
<dbReference type="InterPro" id="IPR052220">
    <property type="entry name" value="METTL25"/>
</dbReference>
<keyword evidence="3" id="KW-1185">Reference proteome</keyword>
<feature type="domain" description="Methyltransferase" evidence="1">
    <location>
        <begin position="5"/>
        <end position="156"/>
    </location>
</feature>
<dbReference type="AlphaFoldDB" id="A0A5C3MV03"/>
<dbReference type="SUPFAM" id="SSF53335">
    <property type="entry name" value="S-adenosyl-L-methionine-dependent methyltransferases"/>
    <property type="match status" value="1"/>
</dbReference>
<dbReference type="Gene3D" id="3.40.50.150">
    <property type="entry name" value="Vaccinia Virus protein VP39"/>
    <property type="match status" value="1"/>
</dbReference>
<accession>A0A5C3MV03</accession>
<dbReference type="InterPro" id="IPR029063">
    <property type="entry name" value="SAM-dependent_MTases_sf"/>
</dbReference>
<feature type="non-terminal residue" evidence="2">
    <location>
        <position position="1"/>
    </location>
</feature>
<dbReference type="Proteomes" id="UP000305948">
    <property type="component" value="Unassembled WGS sequence"/>
</dbReference>
<dbReference type="EMBL" id="ML213518">
    <property type="protein sequence ID" value="TFK48632.1"/>
    <property type="molecule type" value="Genomic_DNA"/>
</dbReference>
<evidence type="ECO:0000313" key="3">
    <source>
        <dbReference type="Proteomes" id="UP000305948"/>
    </source>
</evidence>
<protein>
    <recommendedName>
        <fullName evidence="1">Methyltransferase domain-containing protein</fullName>
    </recommendedName>
</protein>
<evidence type="ECO:0000313" key="2">
    <source>
        <dbReference type="EMBL" id="TFK48632.1"/>
    </source>
</evidence>
<reference evidence="2 3" key="1">
    <citation type="journal article" date="2019" name="Nat. Ecol. Evol.">
        <title>Megaphylogeny resolves global patterns of mushroom evolution.</title>
        <authorList>
            <person name="Varga T."/>
            <person name="Krizsan K."/>
            <person name="Foldi C."/>
            <person name="Dima B."/>
            <person name="Sanchez-Garcia M."/>
            <person name="Sanchez-Ramirez S."/>
            <person name="Szollosi G.J."/>
            <person name="Szarkandi J.G."/>
            <person name="Papp V."/>
            <person name="Albert L."/>
            <person name="Andreopoulos W."/>
            <person name="Angelini C."/>
            <person name="Antonin V."/>
            <person name="Barry K.W."/>
            <person name="Bougher N.L."/>
            <person name="Buchanan P."/>
            <person name="Buyck B."/>
            <person name="Bense V."/>
            <person name="Catcheside P."/>
            <person name="Chovatia M."/>
            <person name="Cooper J."/>
            <person name="Damon W."/>
            <person name="Desjardin D."/>
            <person name="Finy P."/>
            <person name="Geml J."/>
            <person name="Haridas S."/>
            <person name="Hughes K."/>
            <person name="Justo A."/>
            <person name="Karasinski D."/>
            <person name="Kautmanova I."/>
            <person name="Kiss B."/>
            <person name="Kocsube S."/>
            <person name="Kotiranta H."/>
            <person name="LaButti K.M."/>
            <person name="Lechner B.E."/>
            <person name="Liimatainen K."/>
            <person name="Lipzen A."/>
            <person name="Lukacs Z."/>
            <person name="Mihaltcheva S."/>
            <person name="Morgado L.N."/>
            <person name="Niskanen T."/>
            <person name="Noordeloos M.E."/>
            <person name="Ohm R.A."/>
            <person name="Ortiz-Santana B."/>
            <person name="Ovrebo C."/>
            <person name="Racz N."/>
            <person name="Riley R."/>
            <person name="Savchenko A."/>
            <person name="Shiryaev A."/>
            <person name="Soop K."/>
            <person name="Spirin V."/>
            <person name="Szebenyi C."/>
            <person name="Tomsovsky M."/>
            <person name="Tulloss R.E."/>
            <person name="Uehling J."/>
            <person name="Grigoriev I.V."/>
            <person name="Vagvolgyi C."/>
            <person name="Papp T."/>
            <person name="Martin F.M."/>
            <person name="Miettinen O."/>
            <person name="Hibbett D.S."/>
            <person name="Nagy L.G."/>
        </authorList>
    </citation>
    <scope>NUCLEOTIDE SEQUENCE [LARGE SCALE GENOMIC DNA]</scope>
    <source>
        <strain evidence="2 3">OMC1185</strain>
    </source>
</reference>
<evidence type="ECO:0000259" key="1">
    <source>
        <dbReference type="Pfam" id="PF13679"/>
    </source>
</evidence>
<dbReference type="Pfam" id="PF13679">
    <property type="entry name" value="Methyltransf_32"/>
    <property type="match status" value="1"/>
</dbReference>
<organism evidence="2 3">
    <name type="scientific">Heliocybe sulcata</name>
    <dbReference type="NCBI Taxonomy" id="5364"/>
    <lineage>
        <taxon>Eukaryota</taxon>
        <taxon>Fungi</taxon>
        <taxon>Dikarya</taxon>
        <taxon>Basidiomycota</taxon>
        <taxon>Agaricomycotina</taxon>
        <taxon>Agaricomycetes</taxon>
        <taxon>Gloeophyllales</taxon>
        <taxon>Gloeophyllaceae</taxon>
        <taxon>Heliocybe</taxon>
    </lineage>
</organism>
<proteinExistence type="predicted"/>